<dbReference type="Pfam" id="PF00563">
    <property type="entry name" value="EAL"/>
    <property type="match status" value="1"/>
</dbReference>
<dbReference type="InterPro" id="IPR018842">
    <property type="entry name" value="YkuI_C"/>
</dbReference>
<dbReference type="Gene3D" id="3.30.450.20">
    <property type="entry name" value="PAS domain"/>
    <property type="match status" value="1"/>
</dbReference>
<dbReference type="SUPFAM" id="SSF103190">
    <property type="entry name" value="Sensory domain-like"/>
    <property type="match status" value="1"/>
</dbReference>
<dbReference type="PANTHER" id="PTHR33121">
    <property type="entry name" value="CYCLIC DI-GMP PHOSPHODIESTERASE PDEF"/>
    <property type="match status" value="1"/>
</dbReference>
<feature type="domain" description="EAL" evidence="1">
    <location>
        <begin position="1"/>
        <end position="253"/>
    </location>
</feature>
<organism evidence="2 3">
    <name type="scientific">Marinomonas pollencensis</name>
    <dbReference type="NCBI Taxonomy" id="491954"/>
    <lineage>
        <taxon>Bacteria</taxon>
        <taxon>Pseudomonadati</taxon>
        <taxon>Pseudomonadota</taxon>
        <taxon>Gammaproteobacteria</taxon>
        <taxon>Oceanospirillales</taxon>
        <taxon>Oceanospirillaceae</taxon>
        <taxon>Marinomonas</taxon>
    </lineage>
</organism>
<dbReference type="SUPFAM" id="SSF141868">
    <property type="entry name" value="EAL domain-like"/>
    <property type="match status" value="1"/>
</dbReference>
<dbReference type="Pfam" id="PF10388">
    <property type="entry name" value="YkuI_C"/>
    <property type="match status" value="1"/>
</dbReference>
<dbReference type="OrthoDB" id="1673646at2"/>
<evidence type="ECO:0000313" key="2">
    <source>
        <dbReference type="EMBL" id="REG85496.1"/>
    </source>
</evidence>
<dbReference type="InterPro" id="IPR001633">
    <property type="entry name" value="EAL_dom"/>
</dbReference>
<dbReference type="SMART" id="SM00052">
    <property type="entry name" value="EAL"/>
    <property type="match status" value="1"/>
</dbReference>
<accession>A0A3E0DSM7</accession>
<dbReference type="Gene3D" id="3.20.20.450">
    <property type="entry name" value="EAL domain"/>
    <property type="match status" value="1"/>
</dbReference>
<proteinExistence type="predicted"/>
<dbReference type="PROSITE" id="PS50883">
    <property type="entry name" value="EAL"/>
    <property type="match status" value="1"/>
</dbReference>
<dbReference type="AlphaFoldDB" id="A0A3E0DSM7"/>
<dbReference type="Proteomes" id="UP000256542">
    <property type="component" value="Unassembled WGS sequence"/>
</dbReference>
<dbReference type="PANTHER" id="PTHR33121:SF82">
    <property type="entry name" value="SIGNAL TRANSDUCTION PROTEIN CONTAINING A EAL DOMAIN"/>
    <property type="match status" value="1"/>
</dbReference>
<dbReference type="CDD" id="cd01948">
    <property type="entry name" value="EAL"/>
    <property type="match status" value="1"/>
</dbReference>
<dbReference type="RefSeq" id="WP_115896304.1">
    <property type="nucleotide sequence ID" value="NZ_QUNG01000002.1"/>
</dbReference>
<gene>
    <name evidence="2" type="ORF">DFP81_10226</name>
</gene>
<evidence type="ECO:0000259" key="1">
    <source>
        <dbReference type="PROSITE" id="PS50883"/>
    </source>
</evidence>
<comment type="caution">
    <text evidence="2">The sequence shown here is derived from an EMBL/GenBank/DDBJ whole genome shotgun (WGS) entry which is preliminary data.</text>
</comment>
<protein>
    <submittedName>
        <fullName evidence="2">EAL domain-containing protein (Putative c-di-GMP-specific phosphodiesterase class I)</fullName>
    </submittedName>
</protein>
<dbReference type="InterPro" id="IPR035919">
    <property type="entry name" value="EAL_sf"/>
</dbReference>
<dbReference type="InterPro" id="IPR050706">
    <property type="entry name" value="Cyclic-di-GMP_PDE-like"/>
</dbReference>
<dbReference type="EMBL" id="QUNG01000002">
    <property type="protein sequence ID" value="REG85496.1"/>
    <property type="molecule type" value="Genomic_DNA"/>
</dbReference>
<sequence length="396" mass="44764">MLDAMLSHAKWLQKEEVNLVPYFQPIIEVSSGKVTGYEALARYIKTTGEAISAGYLFSDERLGVTEKRRIDRVVRDKAIKQAHSLPEQTRLTLNISPQWINARASEPLPTLDMLRQHGVDPSRIVIELTELNGELENLCSAVEQYREAGARVAIDDFGAGFSQFDRVIALEPDIIKLDMRLFQQGAQGGVAESVVESLVRLCANTGAVIVCEGVETEEEFFFGLRCGARHMQGYLFSQATENFVDCNAFRTQVADLRQRFFEMQKAKAQQARSRSQGLQQAVALIDSHHGLDKSLDVEFIARQLLTVDGVVRFYAAYSSGEQFTANYARPKAGEEWHKDDTYQGYNWSWRSYFYQLLAGEKMVLSQEYLDIETNLPCKTLSVQLNNHNVLLIDIEV</sequence>
<dbReference type="InterPro" id="IPR029151">
    <property type="entry name" value="Sensor-like_sf"/>
</dbReference>
<reference evidence="2 3" key="1">
    <citation type="submission" date="2018-08" db="EMBL/GenBank/DDBJ databases">
        <title>Genomic Encyclopedia of Type Strains, Phase III (KMG-III): the genomes of soil and plant-associated and newly described type strains.</title>
        <authorList>
            <person name="Whitman W."/>
        </authorList>
    </citation>
    <scope>NUCLEOTIDE SEQUENCE [LARGE SCALE GENOMIC DNA]</scope>
    <source>
        <strain evidence="2 3">CECT 7375</strain>
    </source>
</reference>
<name>A0A3E0DSM7_9GAMM</name>
<evidence type="ECO:0000313" key="3">
    <source>
        <dbReference type="Proteomes" id="UP000256542"/>
    </source>
</evidence>
<dbReference type="GO" id="GO:0071111">
    <property type="term" value="F:cyclic-guanylate-specific phosphodiesterase activity"/>
    <property type="evidence" value="ECO:0007669"/>
    <property type="project" value="InterPro"/>
</dbReference>
<keyword evidence="3" id="KW-1185">Reference proteome</keyword>